<dbReference type="InterPro" id="IPR001647">
    <property type="entry name" value="HTH_TetR"/>
</dbReference>
<dbReference type="Gene3D" id="1.10.357.10">
    <property type="entry name" value="Tetracycline Repressor, domain 2"/>
    <property type="match status" value="1"/>
</dbReference>
<feature type="domain" description="HTH tetR-type" evidence="5">
    <location>
        <begin position="8"/>
        <end position="68"/>
    </location>
</feature>
<feature type="DNA-binding region" description="H-T-H motif" evidence="4">
    <location>
        <begin position="31"/>
        <end position="50"/>
    </location>
</feature>
<dbReference type="EMBL" id="JBHTGP010000003">
    <property type="protein sequence ID" value="MFD0684602.1"/>
    <property type="molecule type" value="Genomic_DNA"/>
</dbReference>
<keyword evidence="1" id="KW-0805">Transcription regulation</keyword>
<dbReference type="PANTHER" id="PTHR47506:SF1">
    <property type="entry name" value="HTH-TYPE TRANSCRIPTIONAL REGULATOR YJDC"/>
    <property type="match status" value="1"/>
</dbReference>
<reference evidence="7" key="1">
    <citation type="journal article" date="2019" name="Int. J. Syst. Evol. Microbiol.">
        <title>The Global Catalogue of Microorganisms (GCM) 10K type strain sequencing project: providing services to taxonomists for standard genome sequencing and annotation.</title>
        <authorList>
            <consortium name="The Broad Institute Genomics Platform"/>
            <consortium name="The Broad Institute Genome Sequencing Center for Infectious Disease"/>
            <person name="Wu L."/>
            <person name="Ma J."/>
        </authorList>
    </citation>
    <scope>NUCLEOTIDE SEQUENCE [LARGE SCALE GENOMIC DNA]</scope>
    <source>
        <strain evidence="7">JCM 9371</strain>
    </source>
</reference>
<keyword evidence="7" id="KW-1185">Reference proteome</keyword>
<name>A0ABW2XDT5_9ACTN</name>
<dbReference type="InterPro" id="IPR023772">
    <property type="entry name" value="DNA-bd_HTH_TetR-type_CS"/>
</dbReference>
<dbReference type="SUPFAM" id="SSF46689">
    <property type="entry name" value="Homeodomain-like"/>
    <property type="match status" value="1"/>
</dbReference>
<keyword evidence="3" id="KW-0804">Transcription</keyword>
<accession>A0ABW2XDT5</accession>
<dbReference type="PANTHER" id="PTHR47506">
    <property type="entry name" value="TRANSCRIPTIONAL REGULATORY PROTEIN"/>
    <property type="match status" value="1"/>
</dbReference>
<evidence type="ECO:0000259" key="5">
    <source>
        <dbReference type="PROSITE" id="PS50977"/>
    </source>
</evidence>
<dbReference type="PRINTS" id="PR00455">
    <property type="entry name" value="HTHTETR"/>
</dbReference>
<organism evidence="6 7">
    <name type="scientific">Actinomadura fibrosa</name>
    <dbReference type="NCBI Taxonomy" id="111802"/>
    <lineage>
        <taxon>Bacteria</taxon>
        <taxon>Bacillati</taxon>
        <taxon>Actinomycetota</taxon>
        <taxon>Actinomycetes</taxon>
        <taxon>Streptosporangiales</taxon>
        <taxon>Thermomonosporaceae</taxon>
        <taxon>Actinomadura</taxon>
    </lineage>
</organism>
<keyword evidence="2 4" id="KW-0238">DNA-binding</keyword>
<evidence type="ECO:0000313" key="7">
    <source>
        <dbReference type="Proteomes" id="UP001597063"/>
    </source>
</evidence>
<dbReference type="PROSITE" id="PS50977">
    <property type="entry name" value="HTH_TETR_2"/>
    <property type="match status" value="1"/>
</dbReference>
<dbReference type="SUPFAM" id="SSF48498">
    <property type="entry name" value="Tetracyclin repressor-like, C-terminal domain"/>
    <property type="match status" value="1"/>
</dbReference>
<protein>
    <submittedName>
        <fullName evidence="6">TetR/AcrR family transcriptional regulator</fullName>
    </submittedName>
</protein>
<evidence type="ECO:0000256" key="1">
    <source>
        <dbReference type="ARBA" id="ARBA00023015"/>
    </source>
</evidence>
<evidence type="ECO:0000313" key="6">
    <source>
        <dbReference type="EMBL" id="MFD0684602.1"/>
    </source>
</evidence>
<gene>
    <name evidence="6" type="ORF">ACFQZM_08855</name>
</gene>
<proteinExistence type="predicted"/>
<dbReference type="InterPro" id="IPR036271">
    <property type="entry name" value="Tet_transcr_reg_TetR-rel_C_sf"/>
</dbReference>
<sequence length="212" mass="23030">MPATTKAARTRQRLLEAAIARFSKDGYRGTSIAEITRDAKLSGTAAYVYFPNKEALFVAAVDADATAVIEEGLACLAEFSSQEHWRDTMMSTLLQALAHHPLAHRILKGLEPEFTVRLLSIPALERLREESAARLRGQQEEGTVRPDIDPDQMAHGLVTLTLSMLMALTQTGVEPSVLLGPGVAAVFNAALNPLTSAQEQDRTAQQSGRDHL</sequence>
<evidence type="ECO:0000256" key="2">
    <source>
        <dbReference type="ARBA" id="ARBA00023125"/>
    </source>
</evidence>
<dbReference type="RefSeq" id="WP_165502760.1">
    <property type="nucleotide sequence ID" value="NZ_CAACUY010000018.1"/>
</dbReference>
<dbReference type="Proteomes" id="UP001597063">
    <property type="component" value="Unassembled WGS sequence"/>
</dbReference>
<dbReference type="InterPro" id="IPR009057">
    <property type="entry name" value="Homeodomain-like_sf"/>
</dbReference>
<dbReference type="PROSITE" id="PS01081">
    <property type="entry name" value="HTH_TETR_1"/>
    <property type="match status" value="1"/>
</dbReference>
<dbReference type="Pfam" id="PF00440">
    <property type="entry name" value="TetR_N"/>
    <property type="match status" value="1"/>
</dbReference>
<evidence type="ECO:0000256" key="3">
    <source>
        <dbReference type="ARBA" id="ARBA00023163"/>
    </source>
</evidence>
<evidence type="ECO:0000256" key="4">
    <source>
        <dbReference type="PROSITE-ProRule" id="PRU00335"/>
    </source>
</evidence>
<comment type="caution">
    <text evidence="6">The sequence shown here is derived from an EMBL/GenBank/DDBJ whole genome shotgun (WGS) entry which is preliminary data.</text>
</comment>